<evidence type="ECO:0000256" key="3">
    <source>
        <dbReference type="SAM" id="Phobius"/>
    </source>
</evidence>
<dbReference type="Gene3D" id="3.40.50.2000">
    <property type="entry name" value="Glycogen Phosphorylase B"/>
    <property type="match status" value="2"/>
</dbReference>
<dbReference type="EMBL" id="CP151513">
    <property type="protein sequence ID" value="WZN65823.1"/>
    <property type="molecule type" value="Genomic_DNA"/>
</dbReference>
<feature type="domain" description="Glycosyltransferase subfamily 4-like N-terminal" evidence="5">
    <location>
        <begin position="131"/>
        <end position="296"/>
    </location>
</feature>
<organism evidence="6 7">
    <name type="scientific">Chloropicon roscoffensis</name>
    <dbReference type="NCBI Taxonomy" id="1461544"/>
    <lineage>
        <taxon>Eukaryota</taxon>
        <taxon>Viridiplantae</taxon>
        <taxon>Chlorophyta</taxon>
        <taxon>Chloropicophyceae</taxon>
        <taxon>Chloropicales</taxon>
        <taxon>Chloropicaceae</taxon>
        <taxon>Chloropicon</taxon>
    </lineage>
</organism>
<dbReference type="Proteomes" id="UP001472866">
    <property type="component" value="Chromosome 13"/>
</dbReference>
<keyword evidence="1" id="KW-0808">Transferase</keyword>
<dbReference type="InterPro" id="IPR050194">
    <property type="entry name" value="Glycosyltransferase_grp1"/>
</dbReference>
<dbReference type="InterPro" id="IPR028098">
    <property type="entry name" value="Glyco_trans_4-like_N"/>
</dbReference>
<dbReference type="Pfam" id="PF13439">
    <property type="entry name" value="Glyco_transf_4"/>
    <property type="match status" value="1"/>
</dbReference>
<keyword evidence="7" id="KW-1185">Reference proteome</keyword>
<dbReference type="PANTHER" id="PTHR45947">
    <property type="entry name" value="SULFOQUINOVOSYL TRANSFERASE SQD2"/>
    <property type="match status" value="1"/>
</dbReference>
<keyword evidence="3" id="KW-0812">Transmembrane</keyword>
<evidence type="ECO:0000259" key="5">
    <source>
        <dbReference type="Pfam" id="PF13439"/>
    </source>
</evidence>
<keyword evidence="3" id="KW-1133">Transmembrane helix</keyword>
<name>A0AAX4PIF4_9CHLO</name>
<feature type="transmembrane region" description="Helical" evidence="3">
    <location>
        <begin position="20"/>
        <end position="37"/>
    </location>
</feature>
<feature type="region of interest" description="Disordered" evidence="2">
    <location>
        <begin position="500"/>
        <end position="520"/>
    </location>
</feature>
<evidence type="ECO:0000256" key="2">
    <source>
        <dbReference type="SAM" id="MobiDB-lite"/>
    </source>
</evidence>
<dbReference type="PANTHER" id="PTHR45947:SF3">
    <property type="entry name" value="SULFOQUINOVOSYL TRANSFERASE SQD2"/>
    <property type="match status" value="1"/>
</dbReference>
<dbReference type="InterPro" id="IPR001296">
    <property type="entry name" value="Glyco_trans_1"/>
</dbReference>
<keyword evidence="3" id="KW-0472">Membrane</keyword>
<evidence type="ECO:0000313" key="6">
    <source>
        <dbReference type="EMBL" id="WZN65823.1"/>
    </source>
</evidence>
<accession>A0AAX4PIF4</accession>
<sequence length="520" mass="57851">MKKIPSFGERMASTKQWNLYFIFVVFVVAVFSVRTIGTKRKIDHSIEHGLFDHGKDLSHGSLEVTLKTLVNRERVVEPVPVPDIEEICPQISDPASRGSEESNRVLQIASRGDRTRQRIALYTGAYNHIRDGVSLTLNRMVKFLLAQGHEVLVLAPTNSHPVIDHAGKLSPVPSLQIPGRGDYQLSTFLTKELKDELEAFRPTVVHIATPDPVGWQIQKWATDREIAIACSFHTHFTSYMSYYNLGFLESYAWDLTRKFYSQCHHTYVPSYGIADELRQHGVRHGLLLWTRGVDTNVYNPTKKCPALRRKLKIQDDEPVVLMACRLVWEKDLQVYVDVIKRLEAEGIKHRSVIAGDGPARAKLQQLLPNTIFLGAQTAKQLSCTYASSDVYIFPSYTETFGVTIAEAMASGLPVVVANASGPAMMVQHGVNGYMAPPSDSKEFFKYAKALVTNGELRRTMSAAGRDIAVKTFHWSEVFSNLVNYYDVLAKAMPSPSFAVGGGEGESSGDLGSLGNEETTV</sequence>
<dbReference type="SUPFAM" id="SSF53756">
    <property type="entry name" value="UDP-Glycosyltransferase/glycogen phosphorylase"/>
    <property type="match status" value="1"/>
</dbReference>
<dbReference type="GO" id="GO:0016757">
    <property type="term" value="F:glycosyltransferase activity"/>
    <property type="evidence" value="ECO:0007669"/>
    <property type="project" value="UniProtKB-KW"/>
</dbReference>
<evidence type="ECO:0000259" key="4">
    <source>
        <dbReference type="Pfam" id="PF00534"/>
    </source>
</evidence>
<feature type="compositionally biased region" description="Low complexity" evidence="2">
    <location>
        <begin position="507"/>
        <end position="520"/>
    </location>
</feature>
<dbReference type="Pfam" id="PF00534">
    <property type="entry name" value="Glycos_transf_1"/>
    <property type="match status" value="1"/>
</dbReference>
<dbReference type="AlphaFoldDB" id="A0AAX4PIF4"/>
<feature type="domain" description="Glycosyl transferase family 1" evidence="4">
    <location>
        <begin position="307"/>
        <end position="465"/>
    </location>
</feature>
<keyword evidence="1" id="KW-0328">Glycosyltransferase</keyword>
<reference evidence="6 7" key="1">
    <citation type="submission" date="2024-03" db="EMBL/GenBank/DDBJ databases">
        <title>Complete genome sequence of the green alga Chloropicon roscoffensis RCC1871.</title>
        <authorList>
            <person name="Lemieux C."/>
            <person name="Pombert J.-F."/>
            <person name="Otis C."/>
            <person name="Turmel M."/>
        </authorList>
    </citation>
    <scope>NUCLEOTIDE SEQUENCE [LARGE SCALE GENOMIC DNA]</scope>
    <source>
        <strain evidence="6 7">RCC1871</strain>
    </source>
</reference>
<evidence type="ECO:0000256" key="1">
    <source>
        <dbReference type="ARBA" id="ARBA00022676"/>
    </source>
</evidence>
<evidence type="ECO:0000313" key="7">
    <source>
        <dbReference type="Proteomes" id="UP001472866"/>
    </source>
</evidence>
<proteinExistence type="predicted"/>
<gene>
    <name evidence="6" type="ORF">HKI87_13g73850</name>
</gene>
<dbReference type="CDD" id="cd03814">
    <property type="entry name" value="GT4-like"/>
    <property type="match status" value="1"/>
</dbReference>
<protein>
    <submittedName>
        <fullName evidence="6">GDP-mannose-dependent alpha-mannosyltransferase</fullName>
    </submittedName>
</protein>